<gene>
    <name evidence="2" type="ORF">WT56_22060</name>
</gene>
<accession>A0A132ECD2</accession>
<dbReference type="Proteomes" id="UP000062912">
    <property type="component" value="Unassembled WGS sequence"/>
</dbReference>
<keyword evidence="1" id="KW-0472">Membrane</keyword>
<evidence type="ECO:0000313" key="2">
    <source>
        <dbReference type="EMBL" id="KWF24978.1"/>
    </source>
</evidence>
<evidence type="ECO:0008006" key="4">
    <source>
        <dbReference type="Google" id="ProtNLM"/>
    </source>
</evidence>
<name>A0A132ECD2_9BURK</name>
<comment type="caution">
    <text evidence="2">The sequence shown here is derived from an EMBL/GenBank/DDBJ whole genome shotgun (WGS) entry which is preliminary data.</text>
</comment>
<proteinExistence type="predicted"/>
<keyword evidence="1" id="KW-1133">Transmembrane helix</keyword>
<dbReference type="AlphaFoldDB" id="A0A132ECD2"/>
<reference evidence="2 3" key="1">
    <citation type="submission" date="2015-11" db="EMBL/GenBank/DDBJ databases">
        <title>Expanding the genomic diversity of Burkholderia species for the development of highly accurate diagnostics.</title>
        <authorList>
            <person name="Sahl J."/>
            <person name="Keim P."/>
            <person name="Wagner D."/>
        </authorList>
    </citation>
    <scope>NUCLEOTIDE SEQUENCE [LARGE SCALE GENOMIC DNA]</scope>
    <source>
        <strain evidence="2 3">MSMB368WGS</strain>
    </source>
</reference>
<protein>
    <recommendedName>
        <fullName evidence="4">Transmembrane protein</fullName>
    </recommendedName>
</protein>
<evidence type="ECO:0000256" key="1">
    <source>
        <dbReference type="SAM" id="Phobius"/>
    </source>
</evidence>
<feature type="transmembrane region" description="Helical" evidence="1">
    <location>
        <begin position="21"/>
        <end position="42"/>
    </location>
</feature>
<dbReference type="EMBL" id="LPJR01000052">
    <property type="protein sequence ID" value="KWF24978.1"/>
    <property type="molecule type" value="Genomic_DNA"/>
</dbReference>
<keyword evidence="1" id="KW-0812">Transmembrane</keyword>
<evidence type="ECO:0000313" key="3">
    <source>
        <dbReference type="Proteomes" id="UP000062912"/>
    </source>
</evidence>
<feature type="transmembrane region" description="Helical" evidence="1">
    <location>
        <begin position="48"/>
        <end position="69"/>
    </location>
</feature>
<sequence>MTRAEVRKIKVIEDGNFPRRIRLSLIVIGISAMYIAVQIIPPSISGDIVLLAGFGIALVGGFTSRAAMLKIKPFDNSYRKTRESYKSSGDDEDQPE</sequence>
<organism evidence="2 3">
    <name type="scientific">Burkholderia pseudomultivorans</name>
    <dbReference type="NCBI Taxonomy" id="1207504"/>
    <lineage>
        <taxon>Bacteria</taxon>
        <taxon>Pseudomonadati</taxon>
        <taxon>Pseudomonadota</taxon>
        <taxon>Betaproteobacteria</taxon>
        <taxon>Burkholderiales</taxon>
        <taxon>Burkholderiaceae</taxon>
        <taxon>Burkholderia</taxon>
        <taxon>Burkholderia cepacia complex</taxon>
    </lineage>
</organism>